<dbReference type="AlphaFoldDB" id="A0A9N9I008"/>
<dbReference type="OrthoDB" id="2461352at2759"/>
<gene>
    <name evidence="1" type="ORF">RFULGI_LOCUS10991</name>
</gene>
<dbReference type="Proteomes" id="UP000789396">
    <property type="component" value="Unassembled WGS sequence"/>
</dbReference>
<evidence type="ECO:0000313" key="2">
    <source>
        <dbReference type="Proteomes" id="UP000789396"/>
    </source>
</evidence>
<dbReference type="EMBL" id="CAJVPZ010022861">
    <property type="protein sequence ID" value="CAG8713382.1"/>
    <property type="molecule type" value="Genomic_DNA"/>
</dbReference>
<sequence>FVESLKNKYTILNKLPTDSYPIKSDIKRGKSVDGEEYCIPFNTDINIWIKEFEMSTGATYNKRKTEHIEKNNTTRIIYQCHRAANFEERPQSGINDQLQINIENQSQFNAAEQSQPNTTELPQQAQLTTEDLISNIQSLTRALDDLDINRLQVVHDQLSRVISDVRRQERNFQNGDWVGENQR</sequence>
<keyword evidence="2" id="KW-1185">Reference proteome</keyword>
<comment type="caution">
    <text evidence="1">The sequence shown here is derived from an EMBL/GenBank/DDBJ whole genome shotgun (WGS) entry which is preliminary data.</text>
</comment>
<feature type="non-terminal residue" evidence="1">
    <location>
        <position position="1"/>
    </location>
</feature>
<feature type="non-terminal residue" evidence="1">
    <location>
        <position position="183"/>
    </location>
</feature>
<evidence type="ECO:0000313" key="1">
    <source>
        <dbReference type="EMBL" id="CAG8713382.1"/>
    </source>
</evidence>
<organism evidence="1 2">
    <name type="scientific">Racocetra fulgida</name>
    <dbReference type="NCBI Taxonomy" id="60492"/>
    <lineage>
        <taxon>Eukaryota</taxon>
        <taxon>Fungi</taxon>
        <taxon>Fungi incertae sedis</taxon>
        <taxon>Mucoromycota</taxon>
        <taxon>Glomeromycotina</taxon>
        <taxon>Glomeromycetes</taxon>
        <taxon>Diversisporales</taxon>
        <taxon>Gigasporaceae</taxon>
        <taxon>Racocetra</taxon>
    </lineage>
</organism>
<reference evidence="1" key="1">
    <citation type="submission" date="2021-06" db="EMBL/GenBank/DDBJ databases">
        <authorList>
            <person name="Kallberg Y."/>
            <person name="Tangrot J."/>
            <person name="Rosling A."/>
        </authorList>
    </citation>
    <scope>NUCLEOTIDE SEQUENCE</scope>
    <source>
        <strain evidence="1">IN212</strain>
    </source>
</reference>
<name>A0A9N9I008_9GLOM</name>
<accession>A0A9N9I008</accession>
<proteinExistence type="predicted"/>
<protein>
    <submittedName>
        <fullName evidence="1">10248_t:CDS:1</fullName>
    </submittedName>
</protein>